<dbReference type="AlphaFoldDB" id="A2CAL5"/>
<organism evidence="1 2">
    <name type="scientific">Prochlorococcus marinus (strain MIT 9303)</name>
    <dbReference type="NCBI Taxonomy" id="59922"/>
    <lineage>
        <taxon>Bacteria</taxon>
        <taxon>Bacillati</taxon>
        <taxon>Cyanobacteriota</taxon>
        <taxon>Cyanophyceae</taxon>
        <taxon>Synechococcales</taxon>
        <taxon>Prochlorococcaceae</taxon>
        <taxon>Prochlorococcus</taxon>
    </lineage>
</organism>
<proteinExistence type="predicted"/>
<name>A2CAL5_PROM3</name>
<evidence type="ECO:0000313" key="1">
    <source>
        <dbReference type="EMBL" id="ABM78525.1"/>
    </source>
</evidence>
<dbReference type="HOGENOM" id="CLU_3102515_0_0_3"/>
<protein>
    <submittedName>
        <fullName evidence="1">Uncharacterized protein</fullName>
    </submittedName>
</protein>
<evidence type="ECO:0000313" key="2">
    <source>
        <dbReference type="Proteomes" id="UP000002274"/>
    </source>
</evidence>
<dbReference type="EMBL" id="CP000554">
    <property type="protein sequence ID" value="ABM78525.1"/>
    <property type="molecule type" value="Genomic_DNA"/>
</dbReference>
<dbReference type="KEGG" id="pmf:P9303_17831"/>
<accession>A2CAL5</accession>
<dbReference type="Proteomes" id="UP000002274">
    <property type="component" value="Chromosome"/>
</dbReference>
<reference evidence="1 2" key="1">
    <citation type="journal article" date="2007" name="PLoS Genet.">
        <title>Patterns and implications of gene gain and loss in the evolution of Prochlorococcus.</title>
        <authorList>
            <person name="Kettler G.C."/>
            <person name="Martiny A.C."/>
            <person name="Huang K."/>
            <person name="Zucker J."/>
            <person name="Coleman M.L."/>
            <person name="Rodrigue S."/>
            <person name="Chen F."/>
            <person name="Lapidus A."/>
            <person name="Ferriera S."/>
            <person name="Johnson J."/>
            <person name="Steglich C."/>
            <person name="Church G.M."/>
            <person name="Richardson P."/>
            <person name="Chisholm S.W."/>
        </authorList>
    </citation>
    <scope>NUCLEOTIDE SEQUENCE [LARGE SCALE GENOMIC DNA]</scope>
    <source>
        <strain evidence="1 2">MIT 9303</strain>
    </source>
</reference>
<gene>
    <name evidence="1" type="ordered locus">P9303_17831</name>
</gene>
<sequence>MLEWKELICFRTPKRSGDFAWIGLEFVKVVIWMLYPATINALGSGLSVVHF</sequence>